<dbReference type="PANTHER" id="PTHR22576:SF37">
    <property type="entry name" value="MUCOSA-ASSOCIATED LYMPHOID TISSUE LYMPHOMA TRANSLOCATION PROTEIN 1"/>
    <property type="match status" value="1"/>
</dbReference>
<gene>
    <name evidence="3" type="ORF">RGQ30_01310</name>
</gene>
<dbReference type="GO" id="GO:0016020">
    <property type="term" value="C:membrane"/>
    <property type="evidence" value="ECO:0007669"/>
    <property type="project" value="InterPro"/>
</dbReference>
<dbReference type="SUPFAM" id="SSF52129">
    <property type="entry name" value="Caspase-like"/>
    <property type="match status" value="1"/>
</dbReference>
<accession>A0AA86J5F1</accession>
<dbReference type="PANTHER" id="PTHR22576">
    <property type="entry name" value="MUCOSA ASSOCIATED LYMPHOID TISSUE LYMPHOMA TRANSLOCATION PROTEIN 1/PARACASPASE"/>
    <property type="match status" value="1"/>
</dbReference>
<dbReference type="PROSITE" id="PS00760">
    <property type="entry name" value="SPASE_I_2"/>
    <property type="match status" value="1"/>
</dbReference>
<dbReference type="KEGG" id="lto:RGQ30_01310"/>
<dbReference type="Pfam" id="PF00656">
    <property type="entry name" value="Peptidase_C14"/>
    <property type="match status" value="1"/>
</dbReference>
<evidence type="ECO:0000313" key="4">
    <source>
        <dbReference type="Proteomes" id="UP001329151"/>
    </source>
</evidence>
<dbReference type="Proteomes" id="UP001329151">
    <property type="component" value="Chromosome"/>
</dbReference>
<dbReference type="InterPro" id="IPR011600">
    <property type="entry name" value="Pept_C14_caspase"/>
</dbReference>
<sequence length="474" mass="50626">MLRNALSLWLGAAGAFTAPLSIPVSAGVAHAGNATTPNTTAPPATVPNAGRLALLIGNGDYPVPHDLPPIAKNVMDLGEALAFRGFDVTQAMNLDESSLQATVTEFVKRVAAAPGDTVTLFYYAGHGLQVDSNNLLLGSGSNPTAPRKDLIARSLVLQQKLLAALPPRPQALNITVIDACRTDLRNALGDGEGLNQVEAPLGSLVCFSTGAGRPAVSPASADQNTFYTAALVRLLREAAGQVTFNDLFQLVKTEVQHTMLNHPLAAIRQLAQNPFIADNTRVQVPLSWGGSNDQGKAEQPLPPAEQAAWETIQNTDWPVDLLRLCNAFLATYPDSAQAQTVGLLLAGAKEALRILRSKEVKLFKTSFVIPPPVSQASSEQLPHSQRTELMRAARGDKDAAARIARLHRALETEQGLLRYVGWLQYASGLGNGIASYELALYYREAAQPLLAAQAEARARQLGYSPPRALGHERK</sequence>
<organism evidence="3 4">
    <name type="scientific">Limnobacter thiooxidans</name>
    <dbReference type="NCBI Taxonomy" id="131080"/>
    <lineage>
        <taxon>Bacteria</taxon>
        <taxon>Pseudomonadati</taxon>
        <taxon>Pseudomonadota</taxon>
        <taxon>Betaproteobacteria</taxon>
        <taxon>Burkholderiales</taxon>
        <taxon>Burkholderiaceae</taxon>
        <taxon>Limnobacter</taxon>
    </lineage>
</organism>
<dbReference type="EMBL" id="AP028947">
    <property type="protein sequence ID" value="BET24630.1"/>
    <property type="molecule type" value="Genomic_DNA"/>
</dbReference>
<feature type="domain" description="Peptidase C14 caspase" evidence="2">
    <location>
        <begin position="51"/>
        <end position="278"/>
    </location>
</feature>
<dbReference type="AlphaFoldDB" id="A0AA86J5F1"/>
<reference evidence="3 4" key="1">
    <citation type="submission" date="2023-10" db="EMBL/GenBank/DDBJ databases">
        <title>Complete Genome Sequence of Limnobacter thiooxidans CS-K2T, Isolated from freshwater lake sediments in Bavaria, Germany.</title>
        <authorList>
            <person name="Naruki M."/>
            <person name="Watanabe A."/>
            <person name="Warashina T."/>
            <person name="Morita T."/>
            <person name="Arakawa K."/>
        </authorList>
    </citation>
    <scope>NUCLEOTIDE SEQUENCE [LARGE SCALE GENOMIC DNA]</scope>
    <source>
        <strain evidence="3 4">CS-K2</strain>
    </source>
</reference>
<dbReference type="Gene3D" id="3.40.50.1460">
    <property type="match status" value="1"/>
</dbReference>
<dbReference type="GO" id="GO:0008236">
    <property type="term" value="F:serine-type peptidase activity"/>
    <property type="evidence" value="ECO:0007669"/>
    <property type="project" value="InterPro"/>
</dbReference>
<dbReference type="GO" id="GO:0004197">
    <property type="term" value="F:cysteine-type endopeptidase activity"/>
    <property type="evidence" value="ECO:0007669"/>
    <property type="project" value="InterPro"/>
</dbReference>
<proteinExistence type="predicted"/>
<dbReference type="InterPro" id="IPR019757">
    <property type="entry name" value="Pept_S26A_signal_pept_1_Lys-AS"/>
</dbReference>
<evidence type="ECO:0000313" key="3">
    <source>
        <dbReference type="EMBL" id="BET24630.1"/>
    </source>
</evidence>
<evidence type="ECO:0000256" key="1">
    <source>
        <dbReference type="SAM" id="SignalP"/>
    </source>
</evidence>
<feature type="signal peptide" evidence="1">
    <location>
        <begin position="1"/>
        <end position="26"/>
    </location>
</feature>
<feature type="chain" id="PRO_5041654428" description="Peptidase C14 caspase domain-containing protein" evidence="1">
    <location>
        <begin position="27"/>
        <end position="474"/>
    </location>
</feature>
<evidence type="ECO:0000259" key="2">
    <source>
        <dbReference type="Pfam" id="PF00656"/>
    </source>
</evidence>
<keyword evidence="4" id="KW-1185">Reference proteome</keyword>
<dbReference type="InterPro" id="IPR052039">
    <property type="entry name" value="Caspase-related_regulators"/>
</dbReference>
<keyword evidence="1" id="KW-0732">Signal</keyword>
<dbReference type="GO" id="GO:0006508">
    <property type="term" value="P:proteolysis"/>
    <property type="evidence" value="ECO:0007669"/>
    <property type="project" value="InterPro"/>
</dbReference>
<dbReference type="InterPro" id="IPR029030">
    <property type="entry name" value="Caspase-like_dom_sf"/>
</dbReference>
<name>A0AA86J5F1_9BURK</name>
<protein>
    <recommendedName>
        <fullName evidence="2">Peptidase C14 caspase domain-containing protein</fullName>
    </recommendedName>
</protein>